<gene>
    <name evidence="1" type="ORF">CO179_05260</name>
</gene>
<sequence>KRQAPEQQICNYIDVDSVDEYAVKVEKLGGKVIMPKTAVPAMGWFAICLDTENNAFGIWQADKEAH</sequence>
<organism evidence="1 2">
    <name type="scientific">candidate division WWE3 bacterium CG_4_9_14_3_um_filter_39_7</name>
    <dbReference type="NCBI Taxonomy" id="1975080"/>
    <lineage>
        <taxon>Bacteria</taxon>
        <taxon>Katanobacteria</taxon>
    </lineage>
</organism>
<comment type="caution">
    <text evidence="1">The sequence shown here is derived from an EMBL/GenBank/DDBJ whole genome shotgun (WGS) entry which is preliminary data.</text>
</comment>
<evidence type="ECO:0000313" key="1">
    <source>
        <dbReference type="EMBL" id="PJA39384.1"/>
    </source>
</evidence>
<dbReference type="EMBL" id="PFWZ01000179">
    <property type="protein sequence ID" value="PJA39384.1"/>
    <property type="molecule type" value="Genomic_DNA"/>
</dbReference>
<dbReference type="PANTHER" id="PTHR33993">
    <property type="entry name" value="GLYOXALASE-RELATED"/>
    <property type="match status" value="1"/>
</dbReference>
<dbReference type="InterPro" id="IPR029068">
    <property type="entry name" value="Glyas_Bleomycin-R_OHBP_Dase"/>
</dbReference>
<dbReference type="Proteomes" id="UP000231195">
    <property type="component" value="Unassembled WGS sequence"/>
</dbReference>
<feature type="non-terminal residue" evidence="1">
    <location>
        <position position="1"/>
    </location>
</feature>
<dbReference type="InterPro" id="IPR052164">
    <property type="entry name" value="Anthracycline_SecMetBiosynth"/>
</dbReference>
<accession>A0A2M7X061</accession>
<dbReference type="SUPFAM" id="SSF54593">
    <property type="entry name" value="Glyoxalase/Bleomycin resistance protein/Dihydroxybiphenyl dioxygenase"/>
    <property type="match status" value="1"/>
</dbReference>
<dbReference type="PANTHER" id="PTHR33993:SF2">
    <property type="entry name" value="VOC DOMAIN-CONTAINING PROTEIN"/>
    <property type="match status" value="1"/>
</dbReference>
<dbReference type="AlphaFoldDB" id="A0A2M7X061"/>
<evidence type="ECO:0000313" key="2">
    <source>
        <dbReference type="Proteomes" id="UP000231195"/>
    </source>
</evidence>
<protein>
    <submittedName>
        <fullName evidence="1">Glyoxalase</fullName>
    </submittedName>
</protein>
<reference evidence="2" key="1">
    <citation type="submission" date="2017-09" db="EMBL/GenBank/DDBJ databases">
        <title>Depth-based differentiation of microbial function through sediment-hosted aquifers and enrichment of novel symbionts in the deep terrestrial subsurface.</title>
        <authorList>
            <person name="Probst A.J."/>
            <person name="Ladd B."/>
            <person name="Jarett J.K."/>
            <person name="Geller-Mcgrath D.E."/>
            <person name="Sieber C.M.K."/>
            <person name="Emerson J.B."/>
            <person name="Anantharaman K."/>
            <person name="Thomas B.C."/>
            <person name="Malmstrom R."/>
            <person name="Stieglmeier M."/>
            <person name="Klingl A."/>
            <person name="Woyke T."/>
            <person name="Ryan C.M."/>
            <person name="Banfield J.F."/>
        </authorList>
    </citation>
    <scope>NUCLEOTIDE SEQUENCE [LARGE SCALE GENOMIC DNA]</scope>
</reference>
<name>A0A2M7X061_UNCKA</name>
<proteinExistence type="predicted"/>
<dbReference type="Gene3D" id="3.10.180.10">
    <property type="entry name" value="2,3-Dihydroxybiphenyl 1,2-Dioxygenase, domain 1"/>
    <property type="match status" value="1"/>
</dbReference>